<dbReference type="EMBL" id="MK072383">
    <property type="protein sequence ID" value="AYV82550.1"/>
    <property type="molecule type" value="Genomic_DNA"/>
</dbReference>
<evidence type="ECO:0000256" key="1">
    <source>
        <dbReference type="SAM" id="Coils"/>
    </source>
</evidence>
<organism evidence="2">
    <name type="scientific">Hyperionvirus sp</name>
    <dbReference type="NCBI Taxonomy" id="2487770"/>
    <lineage>
        <taxon>Viruses</taxon>
        <taxon>Varidnaviria</taxon>
        <taxon>Bamfordvirae</taxon>
        <taxon>Nucleocytoviricota</taxon>
        <taxon>Megaviricetes</taxon>
        <taxon>Imitervirales</taxon>
        <taxon>Mimiviridae</taxon>
        <taxon>Klosneuvirinae</taxon>
    </lineage>
</organism>
<feature type="coiled-coil region" evidence="1">
    <location>
        <begin position="479"/>
        <end position="513"/>
    </location>
</feature>
<name>A0A3G5A5L7_9VIRU</name>
<proteinExistence type="predicted"/>
<keyword evidence="1" id="KW-0175">Coiled coil</keyword>
<reference evidence="2" key="1">
    <citation type="submission" date="2018-10" db="EMBL/GenBank/DDBJ databases">
        <title>Hidden diversity of soil giant viruses.</title>
        <authorList>
            <person name="Schulz F."/>
            <person name="Alteio L."/>
            <person name="Goudeau D."/>
            <person name="Ryan E.M."/>
            <person name="Malmstrom R.R."/>
            <person name="Blanchard J."/>
            <person name="Woyke T."/>
        </authorList>
    </citation>
    <scope>NUCLEOTIDE SEQUENCE</scope>
    <source>
        <strain evidence="2">HYV1</strain>
    </source>
</reference>
<accession>A0A3G5A5L7</accession>
<evidence type="ECO:0000313" key="2">
    <source>
        <dbReference type="EMBL" id="AYV82550.1"/>
    </source>
</evidence>
<feature type="coiled-coil region" evidence="1">
    <location>
        <begin position="264"/>
        <end position="291"/>
    </location>
</feature>
<protein>
    <submittedName>
        <fullName evidence="2">Uncharacterized protein</fullName>
    </submittedName>
</protein>
<gene>
    <name evidence="2" type="ORF">Hyperionvirus1_129</name>
</gene>
<sequence length="762" mass="88281">MTTLDCSNNIYTLIDTAGNKWESFVKDYIKQLYEEKFNVLRANVSVKFAEIGIKIEEEQLKRNIIMFMIDNHFDNDVNDLIGLVEKPLITQMKLVTNLSEIEGAIRNFYTSMLKEERLRLDLCSYIEFVGPSKGENDEMAQKRYNVTKNMGIMFSFFDTPEMGSILRRAYALLNGINAVRILDALSHLIPVVNLINRVGLKEDTYSFHETEPKFYSLPIILVRMPDTSIKLVYKMSEAERKKYGETVYSVLGVTYSGSELETKQSKMIKEYQDLKGEYDKLQKNLNDEVGRYIKDFIKELSYDDTLVRNEFERNIGELRKVHNEKRVAMGVAPKFAPSKIPVLRGTPVVVPGRPPEFLFTPDITDIEKSIQRRNEGIKNLLAEFQEQKLVQRKAAKDEKLTDKEKMSRVLSELKSTTEKPKLDKFSKLDKIIKDNEESISSILKLFVPVNSFVSSTIDNYRSSLVERYAGFKSKVNFVYSLYDEKVKSLDKEKREFREKYSGLKREIRELRKYIDPYDVGKLGLLDKQIVESKKEGKEFVVLEILLFKLVDESELVGGQEDVDEIFYKYALHSNIILINVKSETIEHFEPHGSVMAYYNAHKVYGALKEFISDVKSISSYKFIHAVNNTIAFDGLGPQALSRDSYCLAWSYFFMFTRLINPDKSFEEVEAMIKGAINPSFLYSDHSKLAPHDELNNKYTALPTCDIRKRIEAFILWTQNVCIAMDKNEKIPDSRTLETYLFQYSRPPMIGGNKMRIYKFKSM</sequence>